<evidence type="ECO:0000313" key="2">
    <source>
        <dbReference type="EMBL" id="KAA1084304.1"/>
    </source>
</evidence>
<proteinExistence type="predicted"/>
<evidence type="ECO:0000313" key="3">
    <source>
        <dbReference type="EMBL" id="KAA1092308.1"/>
    </source>
</evidence>
<evidence type="ECO:0000256" key="1">
    <source>
        <dbReference type="SAM" id="MobiDB-lite"/>
    </source>
</evidence>
<dbReference type="EMBL" id="VSWC01000118">
    <property type="protein sequence ID" value="KAA1084304.1"/>
    <property type="molecule type" value="Genomic_DNA"/>
</dbReference>
<comment type="caution">
    <text evidence="3">The sequence shown here is derived from an EMBL/GenBank/DDBJ whole genome shotgun (WGS) entry which is preliminary data.</text>
</comment>
<gene>
    <name evidence="2" type="ORF">PGT21_024001</name>
    <name evidence="3" type="ORF">PGTUg99_017449</name>
</gene>
<dbReference type="Proteomes" id="UP000324748">
    <property type="component" value="Unassembled WGS sequence"/>
</dbReference>
<organism evidence="3 5">
    <name type="scientific">Puccinia graminis f. sp. tritici</name>
    <dbReference type="NCBI Taxonomy" id="56615"/>
    <lineage>
        <taxon>Eukaryota</taxon>
        <taxon>Fungi</taxon>
        <taxon>Dikarya</taxon>
        <taxon>Basidiomycota</taxon>
        <taxon>Pucciniomycotina</taxon>
        <taxon>Pucciniomycetes</taxon>
        <taxon>Pucciniales</taxon>
        <taxon>Pucciniaceae</taxon>
        <taxon>Puccinia</taxon>
    </lineage>
</organism>
<sequence>MVDFSSPPTHPEPVLTHHPSSTLYRQVSDNQILLEAYKTHVLTRRNASSMIKLTHFFTGGMLALDYAIRLSGSNTRKDHWTWSERQ</sequence>
<dbReference type="EMBL" id="VDEP01000376">
    <property type="protein sequence ID" value="KAA1092308.1"/>
    <property type="molecule type" value="Genomic_DNA"/>
</dbReference>
<evidence type="ECO:0000313" key="5">
    <source>
        <dbReference type="Proteomes" id="UP000325313"/>
    </source>
</evidence>
<evidence type="ECO:0000313" key="4">
    <source>
        <dbReference type="Proteomes" id="UP000324748"/>
    </source>
</evidence>
<keyword evidence="4" id="KW-1185">Reference proteome</keyword>
<feature type="region of interest" description="Disordered" evidence="1">
    <location>
        <begin position="1"/>
        <end position="20"/>
    </location>
</feature>
<reference evidence="4 5" key="1">
    <citation type="submission" date="2019-05" db="EMBL/GenBank/DDBJ databases">
        <title>Emergence of the Ug99 lineage of the wheat stem rust pathogen through somatic hybridization.</title>
        <authorList>
            <person name="Li F."/>
            <person name="Upadhyaya N.M."/>
            <person name="Sperschneider J."/>
            <person name="Matny O."/>
            <person name="Nguyen-Phuc H."/>
            <person name="Mago R."/>
            <person name="Raley C."/>
            <person name="Miller M.E."/>
            <person name="Silverstein K.A.T."/>
            <person name="Henningsen E."/>
            <person name="Hirsch C.D."/>
            <person name="Visser B."/>
            <person name="Pretorius Z.A."/>
            <person name="Steffenson B.J."/>
            <person name="Schwessinger B."/>
            <person name="Dodds P.N."/>
            <person name="Figueroa M."/>
        </authorList>
    </citation>
    <scope>NUCLEOTIDE SEQUENCE [LARGE SCALE GENOMIC DNA]</scope>
    <source>
        <strain evidence="2">21-0</strain>
        <strain evidence="3 5">Ug99</strain>
    </source>
</reference>
<dbReference type="AlphaFoldDB" id="A0A5B0NX05"/>
<protein>
    <submittedName>
        <fullName evidence="3">Uncharacterized protein</fullName>
    </submittedName>
</protein>
<name>A0A5B0NX05_PUCGR</name>
<accession>A0A5B0NX05</accession>
<dbReference type="Proteomes" id="UP000325313">
    <property type="component" value="Unassembled WGS sequence"/>
</dbReference>